<dbReference type="EMBL" id="CP106679">
    <property type="protein sequence ID" value="UXP33518.1"/>
    <property type="molecule type" value="Genomic_DNA"/>
</dbReference>
<feature type="transmembrane region" description="Helical" evidence="1">
    <location>
        <begin position="56"/>
        <end position="73"/>
    </location>
</feature>
<reference evidence="2" key="1">
    <citation type="submission" date="2022-09" db="EMBL/GenBank/DDBJ databases">
        <title>Comparative genomics and taxonomic characterization of three novel marine species of genus Reichenbachiella exhibiting antioxidant and polysaccharide degradation activities.</title>
        <authorList>
            <person name="Muhammad N."/>
            <person name="Lee Y.-J."/>
            <person name="Ko J."/>
            <person name="Kim S.-G."/>
        </authorList>
    </citation>
    <scope>NUCLEOTIDE SEQUENCE</scope>
    <source>
        <strain evidence="2">BKB1-1</strain>
    </source>
</reference>
<keyword evidence="3" id="KW-1185">Reference proteome</keyword>
<sequence>MNEFLDKHGYRIYQGDSFVMIRHHSRNVGCVHAIFVSVILALVLISFFLFFFTGSYTIAIITILTTVTYLFELDRRRKQVPMLFLDYQQRKFEIKKGKKQESYLFDQVLNVVATSEHIGGYASSHRSSTEEYKREINVLFKDGFVLTAFSFISDFEKPEREVNALVSWLERSTRVSLARV</sequence>
<keyword evidence="1" id="KW-1133">Transmembrane helix</keyword>
<dbReference type="RefSeq" id="WP_262310947.1">
    <property type="nucleotide sequence ID" value="NZ_CP106679.1"/>
</dbReference>
<protein>
    <recommendedName>
        <fullName evidence="4">YcxB-like protein</fullName>
    </recommendedName>
</protein>
<evidence type="ECO:0000313" key="3">
    <source>
        <dbReference type="Proteomes" id="UP001065174"/>
    </source>
</evidence>
<keyword evidence="1" id="KW-0472">Membrane</keyword>
<keyword evidence="1" id="KW-0812">Transmembrane</keyword>
<dbReference type="Proteomes" id="UP001065174">
    <property type="component" value="Chromosome"/>
</dbReference>
<evidence type="ECO:0008006" key="4">
    <source>
        <dbReference type="Google" id="ProtNLM"/>
    </source>
</evidence>
<gene>
    <name evidence="2" type="ORF">N6H18_06070</name>
</gene>
<accession>A0ABY6CVM0</accession>
<evidence type="ECO:0000256" key="1">
    <source>
        <dbReference type="SAM" id="Phobius"/>
    </source>
</evidence>
<name>A0ABY6CVM0_9BACT</name>
<proteinExistence type="predicted"/>
<evidence type="ECO:0000313" key="2">
    <source>
        <dbReference type="EMBL" id="UXP33518.1"/>
    </source>
</evidence>
<feature type="transmembrane region" description="Helical" evidence="1">
    <location>
        <begin position="30"/>
        <end position="50"/>
    </location>
</feature>
<organism evidence="2 3">
    <name type="scientific">Reichenbachiella agarivorans</name>
    <dbReference type="NCBI Taxonomy" id="2979464"/>
    <lineage>
        <taxon>Bacteria</taxon>
        <taxon>Pseudomonadati</taxon>
        <taxon>Bacteroidota</taxon>
        <taxon>Cytophagia</taxon>
        <taxon>Cytophagales</taxon>
        <taxon>Reichenbachiellaceae</taxon>
        <taxon>Reichenbachiella</taxon>
    </lineage>
</organism>